<accession>E2BBJ1</accession>
<evidence type="ECO:0008006" key="3">
    <source>
        <dbReference type="Google" id="ProtNLM"/>
    </source>
</evidence>
<dbReference type="PANTHER" id="PTHR47326:SF1">
    <property type="entry name" value="HTH PSQ-TYPE DOMAIN-CONTAINING PROTEIN"/>
    <property type="match status" value="1"/>
</dbReference>
<dbReference type="Gene3D" id="3.30.420.10">
    <property type="entry name" value="Ribonuclease H-like superfamily/Ribonuclease H"/>
    <property type="match status" value="1"/>
</dbReference>
<dbReference type="STRING" id="610380.E2BBJ1"/>
<evidence type="ECO:0000313" key="1">
    <source>
        <dbReference type="EMBL" id="EFN86942.1"/>
    </source>
</evidence>
<sequence>KLHLVQELSEDDFDRRIEFCDLMMEIIVDDPLLHNNIVFCDEATFELTGNVNRHNCRHWSDVNPHW</sequence>
<protein>
    <recommendedName>
        <fullName evidence="3">Histone-lysine N-methyltransferase SETMAR</fullName>
    </recommendedName>
</protein>
<evidence type="ECO:0000313" key="2">
    <source>
        <dbReference type="Proteomes" id="UP000008237"/>
    </source>
</evidence>
<keyword evidence="2" id="KW-1185">Reference proteome</keyword>
<organism evidence="2">
    <name type="scientific">Harpegnathos saltator</name>
    <name type="common">Jerdon's jumping ant</name>
    <dbReference type="NCBI Taxonomy" id="610380"/>
    <lineage>
        <taxon>Eukaryota</taxon>
        <taxon>Metazoa</taxon>
        <taxon>Ecdysozoa</taxon>
        <taxon>Arthropoda</taxon>
        <taxon>Hexapoda</taxon>
        <taxon>Insecta</taxon>
        <taxon>Pterygota</taxon>
        <taxon>Neoptera</taxon>
        <taxon>Endopterygota</taxon>
        <taxon>Hymenoptera</taxon>
        <taxon>Apocrita</taxon>
        <taxon>Aculeata</taxon>
        <taxon>Formicoidea</taxon>
        <taxon>Formicidae</taxon>
        <taxon>Ponerinae</taxon>
        <taxon>Ponerini</taxon>
        <taxon>Harpegnathos</taxon>
    </lineage>
</organism>
<dbReference type="InParanoid" id="E2BBJ1"/>
<dbReference type="GO" id="GO:0003676">
    <property type="term" value="F:nucleic acid binding"/>
    <property type="evidence" value="ECO:0007669"/>
    <property type="project" value="InterPro"/>
</dbReference>
<feature type="non-terminal residue" evidence="1">
    <location>
        <position position="66"/>
    </location>
</feature>
<dbReference type="AlphaFoldDB" id="E2BBJ1"/>
<feature type="non-terminal residue" evidence="1">
    <location>
        <position position="1"/>
    </location>
</feature>
<dbReference type="EMBL" id="GL447104">
    <property type="protein sequence ID" value="EFN86942.1"/>
    <property type="molecule type" value="Genomic_DNA"/>
</dbReference>
<reference evidence="1 2" key="1">
    <citation type="journal article" date="2010" name="Science">
        <title>Genomic comparison of the ants Camponotus floridanus and Harpegnathos saltator.</title>
        <authorList>
            <person name="Bonasio R."/>
            <person name="Zhang G."/>
            <person name="Ye C."/>
            <person name="Mutti N.S."/>
            <person name="Fang X."/>
            <person name="Qin N."/>
            <person name="Donahue G."/>
            <person name="Yang P."/>
            <person name="Li Q."/>
            <person name="Li C."/>
            <person name="Zhang P."/>
            <person name="Huang Z."/>
            <person name="Berger S.L."/>
            <person name="Reinberg D."/>
            <person name="Wang J."/>
            <person name="Liebig J."/>
        </authorList>
    </citation>
    <scope>NUCLEOTIDE SEQUENCE [LARGE SCALE GENOMIC DNA]</scope>
    <source>
        <strain evidence="1 2">R22 G/1</strain>
    </source>
</reference>
<dbReference type="PANTHER" id="PTHR47326">
    <property type="entry name" value="TRANSPOSABLE ELEMENT TC3 TRANSPOSASE-LIKE PROTEIN"/>
    <property type="match status" value="1"/>
</dbReference>
<proteinExistence type="predicted"/>
<dbReference type="Proteomes" id="UP000008237">
    <property type="component" value="Unassembled WGS sequence"/>
</dbReference>
<dbReference type="InterPro" id="IPR036397">
    <property type="entry name" value="RNaseH_sf"/>
</dbReference>
<gene>
    <name evidence="1" type="ORF">EAI_01624</name>
</gene>
<name>E2BBJ1_HARSA</name>